<evidence type="ECO:0000313" key="2">
    <source>
        <dbReference type="EMBL" id="SHK70738.1"/>
    </source>
</evidence>
<dbReference type="Proteomes" id="UP000184310">
    <property type="component" value="Unassembled WGS sequence"/>
</dbReference>
<gene>
    <name evidence="2" type="ORF">SAMN02745163_04309</name>
</gene>
<dbReference type="OrthoDB" id="129711at2"/>
<feature type="transmembrane region" description="Helical" evidence="1">
    <location>
        <begin position="61"/>
        <end position="81"/>
    </location>
</feature>
<name>A0A1M6UNH1_9CLOT</name>
<dbReference type="STRING" id="1121302.SAMN02745163_04309"/>
<feature type="transmembrane region" description="Helical" evidence="1">
    <location>
        <begin position="36"/>
        <end position="55"/>
    </location>
</feature>
<dbReference type="InterPro" id="IPR037185">
    <property type="entry name" value="EmrE-like"/>
</dbReference>
<proteinExistence type="predicted"/>
<keyword evidence="1" id="KW-0472">Membrane</keyword>
<dbReference type="SUPFAM" id="SSF103481">
    <property type="entry name" value="Multidrug resistance efflux transporter EmrE"/>
    <property type="match status" value="1"/>
</dbReference>
<reference evidence="2 3" key="1">
    <citation type="submission" date="2016-11" db="EMBL/GenBank/DDBJ databases">
        <authorList>
            <person name="Jaros S."/>
            <person name="Januszkiewicz K."/>
            <person name="Wedrychowicz H."/>
        </authorList>
    </citation>
    <scope>NUCLEOTIDE SEQUENCE [LARGE SCALE GENOMIC DNA]</scope>
    <source>
        <strain evidence="2 3">DSM 21758</strain>
    </source>
</reference>
<feature type="transmembrane region" description="Helical" evidence="1">
    <location>
        <begin position="88"/>
        <end position="106"/>
    </location>
</feature>
<feature type="transmembrane region" description="Helical" evidence="1">
    <location>
        <begin position="6"/>
        <end position="24"/>
    </location>
</feature>
<keyword evidence="1" id="KW-1133">Transmembrane helix</keyword>
<evidence type="ECO:0000256" key="1">
    <source>
        <dbReference type="SAM" id="Phobius"/>
    </source>
</evidence>
<dbReference type="Gene3D" id="1.10.3730.20">
    <property type="match status" value="1"/>
</dbReference>
<dbReference type="EMBL" id="FQZB01000024">
    <property type="protein sequence ID" value="SHK70738.1"/>
    <property type="molecule type" value="Genomic_DNA"/>
</dbReference>
<sequence>MENSLVVLTILIMTLCGALGGVYLKKSTALNKKINISLIIGLGFYGTGAILNIILLRFIPLTIVFPCNAITYIWSTIFAKLMFKEKVGIYNVIGLAFISSGLVLLVI</sequence>
<keyword evidence="3" id="KW-1185">Reference proteome</keyword>
<protein>
    <submittedName>
        <fullName evidence="2">Undecaprenyl phosphate-alpha-L-ara4N flippase subunit ArnE</fullName>
    </submittedName>
</protein>
<dbReference type="AlphaFoldDB" id="A0A1M6UNH1"/>
<organism evidence="2 3">
    <name type="scientific">Clostridium cavendishii DSM 21758</name>
    <dbReference type="NCBI Taxonomy" id="1121302"/>
    <lineage>
        <taxon>Bacteria</taxon>
        <taxon>Bacillati</taxon>
        <taxon>Bacillota</taxon>
        <taxon>Clostridia</taxon>
        <taxon>Eubacteriales</taxon>
        <taxon>Clostridiaceae</taxon>
        <taxon>Clostridium</taxon>
    </lineage>
</organism>
<dbReference type="RefSeq" id="WP_143152548.1">
    <property type="nucleotide sequence ID" value="NZ_FQZB01000024.1"/>
</dbReference>
<keyword evidence="1" id="KW-0812">Transmembrane</keyword>
<evidence type="ECO:0000313" key="3">
    <source>
        <dbReference type="Proteomes" id="UP000184310"/>
    </source>
</evidence>
<accession>A0A1M6UNH1</accession>